<dbReference type="Proteomes" id="UP000000600">
    <property type="component" value="Unassembled WGS sequence"/>
</dbReference>
<sequence length="147" mass="17255">MQNLDFNSRFKITSLIFAIFLSNMSYFAKIENLFIECEKLILFNQTTSQDNNNKRCKNNVVFHKLQTGSFNILSNKQNIQAFLIRNNSVIFISILTKFIDLLMVALIIEKPPKMWFIIEIVPNVLYCATFYILAPSFLVIYFYCCYS</sequence>
<feature type="transmembrane region" description="Helical" evidence="1">
    <location>
        <begin position="120"/>
        <end position="143"/>
    </location>
</feature>
<evidence type="ECO:0000256" key="1">
    <source>
        <dbReference type="SAM" id="Phobius"/>
    </source>
</evidence>
<keyword evidence="1" id="KW-0472">Membrane</keyword>
<dbReference type="RefSeq" id="XP_001427047.1">
    <property type="nucleotide sequence ID" value="XM_001427010.1"/>
</dbReference>
<proteinExistence type="predicted"/>
<dbReference type="GeneID" id="5012835"/>
<feature type="transmembrane region" description="Helical" evidence="1">
    <location>
        <begin position="89"/>
        <end position="108"/>
    </location>
</feature>
<keyword evidence="3" id="KW-1185">Reference proteome</keyword>
<gene>
    <name evidence="2" type="ORF">GSPATT00030283001</name>
</gene>
<keyword evidence="1" id="KW-1133">Transmembrane helix</keyword>
<organism evidence="2 3">
    <name type="scientific">Paramecium tetraurelia</name>
    <dbReference type="NCBI Taxonomy" id="5888"/>
    <lineage>
        <taxon>Eukaryota</taxon>
        <taxon>Sar</taxon>
        <taxon>Alveolata</taxon>
        <taxon>Ciliophora</taxon>
        <taxon>Intramacronucleata</taxon>
        <taxon>Oligohymenophorea</taxon>
        <taxon>Peniculida</taxon>
        <taxon>Parameciidae</taxon>
        <taxon>Paramecium</taxon>
    </lineage>
</organism>
<protein>
    <submittedName>
        <fullName evidence="2">Uncharacterized protein</fullName>
    </submittedName>
</protein>
<dbReference type="InParanoid" id="A0BM82"/>
<name>A0BM82_PARTE</name>
<evidence type="ECO:0000313" key="3">
    <source>
        <dbReference type="Proteomes" id="UP000000600"/>
    </source>
</evidence>
<dbReference type="EMBL" id="CT868004">
    <property type="protein sequence ID" value="CAK59649.1"/>
    <property type="molecule type" value="Genomic_DNA"/>
</dbReference>
<reference evidence="2 3" key="1">
    <citation type="journal article" date="2006" name="Nature">
        <title>Global trends of whole-genome duplications revealed by the ciliate Paramecium tetraurelia.</title>
        <authorList>
            <consortium name="Genoscope"/>
            <person name="Aury J.-M."/>
            <person name="Jaillon O."/>
            <person name="Duret L."/>
            <person name="Noel B."/>
            <person name="Jubin C."/>
            <person name="Porcel B.M."/>
            <person name="Segurens B."/>
            <person name="Daubin V."/>
            <person name="Anthouard V."/>
            <person name="Aiach N."/>
            <person name="Arnaiz O."/>
            <person name="Billaut A."/>
            <person name="Beisson J."/>
            <person name="Blanc I."/>
            <person name="Bouhouche K."/>
            <person name="Camara F."/>
            <person name="Duharcourt S."/>
            <person name="Guigo R."/>
            <person name="Gogendeau D."/>
            <person name="Katinka M."/>
            <person name="Keller A.-M."/>
            <person name="Kissmehl R."/>
            <person name="Klotz C."/>
            <person name="Koll F."/>
            <person name="Le Moue A."/>
            <person name="Lepere C."/>
            <person name="Malinsky S."/>
            <person name="Nowacki M."/>
            <person name="Nowak J.K."/>
            <person name="Plattner H."/>
            <person name="Poulain J."/>
            <person name="Ruiz F."/>
            <person name="Serrano V."/>
            <person name="Zagulski M."/>
            <person name="Dessen P."/>
            <person name="Betermier M."/>
            <person name="Weissenbach J."/>
            <person name="Scarpelli C."/>
            <person name="Schachter V."/>
            <person name="Sperling L."/>
            <person name="Meyer E."/>
            <person name="Cohen J."/>
            <person name="Wincker P."/>
        </authorList>
    </citation>
    <scope>NUCLEOTIDE SEQUENCE [LARGE SCALE GENOMIC DNA]</scope>
    <source>
        <strain evidence="2 3">Stock d4-2</strain>
    </source>
</reference>
<dbReference type="AlphaFoldDB" id="A0BM82"/>
<dbReference type="KEGG" id="ptm:GSPATT00030283001"/>
<evidence type="ECO:0000313" key="2">
    <source>
        <dbReference type="EMBL" id="CAK59649.1"/>
    </source>
</evidence>
<dbReference type="HOGENOM" id="CLU_1771654_0_0_1"/>
<keyword evidence="1" id="KW-0812">Transmembrane</keyword>
<accession>A0BM82</accession>